<dbReference type="EMBL" id="BK003894">
    <property type="protein sequence ID" value="DAA02592.1"/>
    <property type="molecule type" value="Genomic_DNA"/>
</dbReference>
<gene>
    <name evidence="2" type="ORF">HDC07104</name>
</gene>
<protein>
    <submittedName>
        <fullName evidence="2">HDC07104</fullName>
    </submittedName>
</protein>
<evidence type="ECO:0000256" key="1">
    <source>
        <dbReference type="SAM" id="MobiDB-lite"/>
    </source>
</evidence>
<feature type="compositionally biased region" description="Basic and acidic residues" evidence="1">
    <location>
        <begin position="38"/>
        <end position="54"/>
    </location>
</feature>
<sequence>MNTPSAWRGDACSRSGFDCDSSRAIKQPAPNNSNYHDATGDCRRGRGAQEQRRQEKGRRRRARQAHTQGGGRSICRVGGATKEQEHWNRTGWGSRGIFGVPQTRQLGCLLSDLVIRDRRPQCIHRLKNFFGACRVAPEIGGLAFKCNCRQACQPELKAQAHSNGMIMNNPLLHRSRSQTTAEIIPNVVAFCRHLSAFAFCLMKFKKSICFDCRCCPASKSNCLPFEVSHKVWHLPPRLPLLLRWLPQDDGVSERSGNMRCEMGPNAAPPPFTDEAISFRRKRLPAQAQFGLSGTQ</sequence>
<proteinExistence type="predicted"/>
<organism evidence="2">
    <name type="scientific">Drosophila melanogaster</name>
    <name type="common">Fruit fly</name>
    <dbReference type="NCBI Taxonomy" id="7227"/>
    <lineage>
        <taxon>Eukaryota</taxon>
        <taxon>Metazoa</taxon>
        <taxon>Ecdysozoa</taxon>
        <taxon>Arthropoda</taxon>
        <taxon>Hexapoda</taxon>
        <taxon>Insecta</taxon>
        <taxon>Pterygota</taxon>
        <taxon>Neoptera</taxon>
        <taxon>Endopterygota</taxon>
        <taxon>Diptera</taxon>
        <taxon>Brachycera</taxon>
        <taxon>Muscomorpha</taxon>
        <taxon>Ephydroidea</taxon>
        <taxon>Drosophilidae</taxon>
        <taxon>Drosophila</taxon>
        <taxon>Sophophora</taxon>
    </lineage>
</organism>
<dbReference type="AlphaFoldDB" id="Q6IG72"/>
<reference evidence="2" key="1">
    <citation type="journal article" date="2003" name="Genome Biol.">
        <title>An integrated gene annotation and transcriptional profiling approach towards the full gene content of the Drosophila genome.</title>
        <authorList>
            <person name="Hild M."/>
            <person name="Beckmann B."/>
            <person name="Haas S.A."/>
            <person name="Koch B."/>
            <person name="Solovyev V."/>
            <person name="Busold C."/>
            <person name="Fellenberg K."/>
            <person name="Boutros M."/>
            <person name="Vingron M."/>
            <person name="Sauer F."/>
            <person name="Hoheisel J.D."/>
            <person name="Paro R."/>
        </authorList>
    </citation>
    <scope>NUCLEOTIDE SEQUENCE</scope>
</reference>
<accession>Q6IG72</accession>
<evidence type="ECO:0000313" key="2">
    <source>
        <dbReference type="EMBL" id="DAA02592.1"/>
    </source>
</evidence>
<feature type="compositionally biased region" description="Basic residues" evidence="1">
    <location>
        <begin position="55"/>
        <end position="64"/>
    </location>
</feature>
<name>Q6IG72_DROME</name>
<feature type="region of interest" description="Disordered" evidence="1">
    <location>
        <begin position="1"/>
        <end position="74"/>
    </location>
</feature>